<evidence type="ECO:0000313" key="4">
    <source>
        <dbReference type="WBParaSite" id="EVEC_0000398501-mRNA-1"/>
    </source>
</evidence>
<dbReference type="SUPFAM" id="SSF52047">
    <property type="entry name" value="RNI-like"/>
    <property type="match status" value="1"/>
</dbReference>
<name>A0A0N4V1Y2_ENTVE</name>
<sequence>MDLMPTEILSSILLSLKGSDRLRASFTCRRWLALMSSSLPRSIQLCVYLDPTSCHAHLSHSLDMETTITICICEEHVRTHAVLLSYLFSCIANDIRSLVIDDDLIVREKVPEKLTDGVFHCVLLEAPTKIEHLIIRGVDLSSVRAWTFGLLAKFDGLKEFSLIDCNLPSSESLLLRVMAHSYETLVSVSVTNSDQITDKFGSVIARRCPLIDKVDLSRCKNVTALTMVAFCETASYRTTEMVFIGLCGTSFDYKKLQSYLESPLMIGGSSWKVSSMKLQIGYERNTVCLENKLQRNLLILAFPIYDL</sequence>
<protein>
    <submittedName>
        <fullName evidence="4">F-box domain-containing protein</fullName>
    </submittedName>
</protein>
<reference evidence="4" key="1">
    <citation type="submission" date="2017-02" db="UniProtKB">
        <authorList>
            <consortium name="WormBaseParasite"/>
        </authorList>
    </citation>
    <scope>IDENTIFICATION</scope>
</reference>
<organism evidence="4">
    <name type="scientific">Enterobius vermicularis</name>
    <name type="common">Human pinworm</name>
    <dbReference type="NCBI Taxonomy" id="51028"/>
    <lineage>
        <taxon>Eukaryota</taxon>
        <taxon>Metazoa</taxon>
        <taxon>Ecdysozoa</taxon>
        <taxon>Nematoda</taxon>
        <taxon>Chromadorea</taxon>
        <taxon>Rhabditida</taxon>
        <taxon>Spirurina</taxon>
        <taxon>Oxyuridomorpha</taxon>
        <taxon>Oxyuroidea</taxon>
        <taxon>Oxyuridae</taxon>
        <taxon>Enterobius</taxon>
    </lineage>
</organism>
<dbReference type="InterPro" id="IPR032675">
    <property type="entry name" value="LRR_dom_sf"/>
</dbReference>
<evidence type="ECO:0000313" key="2">
    <source>
        <dbReference type="EMBL" id="VDD88550.1"/>
    </source>
</evidence>
<dbReference type="OrthoDB" id="10257471at2759"/>
<dbReference type="InterPro" id="IPR036047">
    <property type="entry name" value="F-box-like_dom_sf"/>
</dbReference>
<dbReference type="STRING" id="51028.A0A0N4V1Y2"/>
<dbReference type="AlphaFoldDB" id="A0A0N4V1Y2"/>
<evidence type="ECO:0000259" key="1">
    <source>
        <dbReference type="PROSITE" id="PS50181"/>
    </source>
</evidence>
<accession>A0A0N4V1Y2</accession>
<dbReference type="EMBL" id="UXUI01007659">
    <property type="protein sequence ID" value="VDD88550.1"/>
    <property type="molecule type" value="Genomic_DNA"/>
</dbReference>
<proteinExistence type="predicted"/>
<dbReference type="Gene3D" id="1.20.1280.50">
    <property type="match status" value="1"/>
</dbReference>
<keyword evidence="3" id="KW-1185">Reference proteome</keyword>
<dbReference type="Proteomes" id="UP000274131">
    <property type="component" value="Unassembled WGS sequence"/>
</dbReference>
<dbReference type="SMART" id="SM00256">
    <property type="entry name" value="FBOX"/>
    <property type="match status" value="1"/>
</dbReference>
<dbReference type="Pfam" id="PF12937">
    <property type="entry name" value="F-box-like"/>
    <property type="match status" value="1"/>
</dbReference>
<reference evidence="2 3" key="2">
    <citation type="submission" date="2018-10" db="EMBL/GenBank/DDBJ databases">
        <authorList>
            <consortium name="Pathogen Informatics"/>
        </authorList>
    </citation>
    <scope>NUCLEOTIDE SEQUENCE [LARGE SCALE GENOMIC DNA]</scope>
</reference>
<dbReference type="Gene3D" id="3.80.10.10">
    <property type="entry name" value="Ribonuclease Inhibitor"/>
    <property type="match status" value="1"/>
</dbReference>
<dbReference type="PROSITE" id="PS50181">
    <property type="entry name" value="FBOX"/>
    <property type="match status" value="1"/>
</dbReference>
<evidence type="ECO:0000313" key="3">
    <source>
        <dbReference type="Proteomes" id="UP000274131"/>
    </source>
</evidence>
<dbReference type="WBParaSite" id="EVEC_0000398501-mRNA-1">
    <property type="protein sequence ID" value="EVEC_0000398501-mRNA-1"/>
    <property type="gene ID" value="EVEC_0000398501"/>
</dbReference>
<dbReference type="InterPro" id="IPR001810">
    <property type="entry name" value="F-box_dom"/>
</dbReference>
<feature type="domain" description="F-box" evidence="1">
    <location>
        <begin position="1"/>
        <end position="43"/>
    </location>
</feature>
<gene>
    <name evidence="2" type="ORF">EVEC_LOCUS3693</name>
</gene>
<dbReference type="SUPFAM" id="SSF81383">
    <property type="entry name" value="F-box domain"/>
    <property type="match status" value="1"/>
</dbReference>